<dbReference type="GO" id="GO:0000447">
    <property type="term" value="P:endonucleolytic cleavage in ITS1 to separate SSU-rRNA from 5.8S rRNA and LSU-rRNA from tricistronic rRNA transcript (SSU-rRNA, 5.8S rRNA, LSU-rRNA)"/>
    <property type="evidence" value="ECO:0007669"/>
    <property type="project" value="TreeGrafter"/>
</dbReference>
<dbReference type="OrthoDB" id="4188622at2759"/>
<sequence length="385" mass="42172">MTVRKTNKYLDIESSEGEGSDRGYDSETVRESKGKGKGKGKRGTGAQTGEDTSPGTVAGRATKRRKLSVSASESAVGGSDPGESAGSEGGRDGGRDEDEAMDNADAEAEEENTSGEKDEEEEGYQEYAPQSDRKATSTSSSTTPTTKTKPKESRKNKTGVIYFSSLPPYLKPSALKSLLTQRGFSPITKIFLSPYVPPNASSSTTTAKRASGNRRRTYTDGWVEFASKRTAKICAETLNASIVGGKKGGWYHDDVWNMKYLKGFKWADLMEQVQRERSEREARRRIEDARARREEKAFLAGVEKGKVVEGIRRKRAEKGKGKERERDAGEDEDGDRAAIRAGAKIGEDKSVRRVFRQNEVLGGKARAIGERALDTDAKRVLGKIF</sequence>
<evidence type="ECO:0000256" key="1">
    <source>
        <dbReference type="ARBA" id="ARBA00004604"/>
    </source>
</evidence>
<dbReference type="AlphaFoldDB" id="A0A0G2IAT9"/>
<dbReference type="PANTHER" id="PTHR12311">
    <property type="entry name" value="ACTIVATOR OF BASAL TRANSCRIPTION 1"/>
    <property type="match status" value="1"/>
</dbReference>
<reference evidence="11" key="1">
    <citation type="journal article" date="2015" name="PLoS Genet.">
        <title>The dynamic genome and transcriptome of the human fungal pathogen Blastomyces and close relative Emmonsia.</title>
        <authorList>
            <person name="Munoz J.F."/>
            <person name="Gauthier G.M."/>
            <person name="Desjardins C.A."/>
            <person name="Gallo J.E."/>
            <person name="Holder J."/>
            <person name="Sullivan T.D."/>
            <person name="Marty A.J."/>
            <person name="Carmen J.C."/>
            <person name="Chen Z."/>
            <person name="Ding L."/>
            <person name="Gujja S."/>
            <person name="Magrini V."/>
            <person name="Misas E."/>
            <person name="Mitreva M."/>
            <person name="Priest M."/>
            <person name="Saif S."/>
            <person name="Whiston E.A."/>
            <person name="Young S."/>
            <person name="Zeng Q."/>
            <person name="Goldman W.E."/>
            <person name="Mardis E.R."/>
            <person name="Taylor J.W."/>
            <person name="McEwen J.G."/>
            <person name="Clay O.K."/>
            <person name="Klein B.S."/>
            <person name="Cuomo C.A."/>
        </authorList>
    </citation>
    <scope>NUCLEOTIDE SEQUENCE [LARGE SCALE GENOMIC DNA]</scope>
    <source>
        <strain evidence="11">UAMH 3008</strain>
    </source>
</reference>
<dbReference type="CDD" id="cd12263">
    <property type="entry name" value="RRM_ABT1_like"/>
    <property type="match status" value="1"/>
</dbReference>
<comment type="similarity">
    <text evidence="2">Belongs to the ESF2/ABP1 family.</text>
</comment>
<feature type="region of interest" description="Disordered" evidence="9">
    <location>
        <begin position="1"/>
        <end position="156"/>
    </location>
</feature>
<dbReference type="InterPro" id="IPR039119">
    <property type="entry name" value="ABT1/Esf2"/>
</dbReference>
<accession>A0A0G2IAT9</accession>
<evidence type="ECO:0000256" key="3">
    <source>
        <dbReference type="ARBA" id="ARBA00013906"/>
    </source>
</evidence>
<evidence type="ECO:0000256" key="4">
    <source>
        <dbReference type="ARBA" id="ARBA00021800"/>
    </source>
</evidence>
<dbReference type="VEuPathDB" id="FungiDB:EMCG_06693"/>
<keyword evidence="6" id="KW-0539">Nucleus</keyword>
<dbReference type="GO" id="GO:0000472">
    <property type="term" value="P:endonucleolytic cleavage to generate mature 5'-end of SSU-rRNA from (SSU-rRNA, 5.8S rRNA, LSU-rRNA)"/>
    <property type="evidence" value="ECO:0007669"/>
    <property type="project" value="TreeGrafter"/>
</dbReference>
<dbReference type="GO" id="GO:0005730">
    <property type="term" value="C:nucleolus"/>
    <property type="evidence" value="ECO:0007669"/>
    <property type="project" value="UniProtKB-SubCell"/>
</dbReference>
<dbReference type="InterPro" id="IPR034353">
    <property type="entry name" value="ABT1/ESF2_RRM"/>
</dbReference>
<comment type="caution">
    <text evidence="10">The sequence shown here is derived from an EMBL/GenBank/DDBJ whole genome shotgun (WGS) entry which is preliminary data.</text>
</comment>
<feature type="compositionally biased region" description="Basic and acidic residues" evidence="9">
    <location>
        <begin position="19"/>
        <end position="34"/>
    </location>
</feature>
<dbReference type="GO" id="GO:0034462">
    <property type="term" value="P:small-subunit processome assembly"/>
    <property type="evidence" value="ECO:0007669"/>
    <property type="project" value="TreeGrafter"/>
</dbReference>
<gene>
    <name evidence="10" type="ORF">EMCG_06693</name>
</gene>
<evidence type="ECO:0000256" key="6">
    <source>
        <dbReference type="ARBA" id="ARBA00023242"/>
    </source>
</evidence>
<feature type="region of interest" description="Disordered" evidence="9">
    <location>
        <begin position="314"/>
        <end position="337"/>
    </location>
</feature>
<dbReference type="Proteomes" id="UP000034164">
    <property type="component" value="Unassembled WGS sequence"/>
</dbReference>
<dbReference type="InterPro" id="IPR012677">
    <property type="entry name" value="Nucleotide-bd_a/b_plait_sf"/>
</dbReference>
<evidence type="ECO:0000256" key="7">
    <source>
        <dbReference type="ARBA" id="ARBA00025024"/>
    </source>
</evidence>
<organism evidence="10 11">
    <name type="scientific">[Emmonsia] crescens</name>
    <dbReference type="NCBI Taxonomy" id="73230"/>
    <lineage>
        <taxon>Eukaryota</taxon>
        <taxon>Fungi</taxon>
        <taxon>Dikarya</taxon>
        <taxon>Ascomycota</taxon>
        <taxon>Pezizomycotina</taxon>
        <taxon>Eurotiomycetes</taxon>
        <taxon>Eurotiomycetidae</taxon>
        <taxon>Onygenales</taxon>
        <taxon>Ajellomycetaceae</taxon>
        <taxon>Emergomyces</taxon>
    </lineage>
</organism>
<proteinExistence type="inferred from homology"/>
<comment type="subcellular location">
    <subcellularLocation>
        <location evidence="1">Nucleus</location>
        <location evidence="1">Nucleolus</location>
    </subcellularLocation>
</comment>
<evidence type="ECO:0000313" key="10">
    <source>
        <dbReference type="EMBL" id="KKZ67633.1"/>
    </source>
</evidence>
<feature type="compositionally biased region" description="Low complexity" evidence="9">
    <location>
        <begin position="136"/>
        <end position="147"/>
    </location>
</feature>
<protein>
    <recommendedName>
        <fullName evidence="3">Pre-rRNA-processing protein ESF2</fullName>
    </recommendedName>
    <alternativeName>
        <fullName evidence="8">18S rRNA factor 2</fullName>
    </alternativeName>
    <alternativeName>
        <fullName evidence="4">Pre-rRNA-processing protein esf2</fullName>
    </alternativeName>
</protein>
<keyword evidence="5" id="KW-0694">RNA-binding</keyword>
<evidence type="ECO:0000256" key="5">
    <source>
        <dbReference type="ARBA" id="ARBA00022884"/>
    </source>
</evidence>
<dbReference type="GO" id="GO:0003723">
    <property type="term" value="F:RNA binding"/>
    <property type="evidence" value="ECO:0007669"/>
    <property type="project" value="UniProtKB-KW"/>
</dbReference>
<dbReference type="GO" id="GO:0000480">
    <property type="term" value="P:endonucleolytic cleavage in 5'-ETS of tricistronic rRNA transcript (SSU-rRNA, 5.8S rRNA, LSU-rRNA)"/>
    <property type="evidence" value="ECO:0007669"/>
    <property type="project" value="TreeGrafter"/>
</dbReference>
<evidence type="ECO:0000256" key="8">
    <source>
        <dbReference type="ARBA" id="ARBA00032634"/>
    </source>
</evidence>
<dbReference type="InterPro" id="IPR035979">
    <property type="entry name" value="RBD_domain_sf"/>
</dbReference>
<feature type="compositionally biased region" description="Acidic residues" evidence="9">
    <location>
        <begin position="95"/>
        <end position="124"/>
    </location>
</feature>
<evidence type="ECO:0000256" key="9">
    <source>
        <dbReference type="SAM" id="MobiDB-lite"/>
    </source>
</evidence>
<feature type="compositionally biased region" description="Basic and acidic residues" evidence="9">
    <location>
        <begin position="318"/>
        <end position="327"/>
    </location>
</feature>
<name>A0A0G2IAT9_9EURO</name>
<evidence type="ECO:0000256" key="2">
    <source>
        <dbReference type="ARBA" id="ARBA00005819"/>
    </source>
</evidence>
<comment type="function">
    <text evidence="7">Involved in the small subunit (SSU) processome assembly and function, and in the 18S rRNA synthesis. Required for the early cleavages at sites A0, A1 and A2.</text>
</comment>
<feature type="compositionally biased region" description="Polar residues" evidence="9">
    <location>
        <begin position="45"/>
        <end position="55"/>
    </location>
</feature>
<evidence type="ECO:0000313" key="11">
    <source>
        <dbReference type="Proteomes" id="UP000034164"/>
    </source>
</evidence>
<feature type="compositionally biased region" description="Low complexity" evidence="9">
    <location>
        <begin position="68"/>
        <end position="86"/>
    </location>
</feature>
<dbReference type="Gene3D" id="3.30.70.330">
    <property type="match status" value="1"/>
</dbReference>
<dbReference type="SUPFAM" id="SSF54928">
    <property type="entry name" value="RNA-binding domain, RBD"/>
    <property type="match status" value="1"/>
</dbReference>
<dbReference type="EMBL" id="LCZI01000217">
    <property type="protein sequence ID" value="KKZ67633.1"/>
    <property type="molecule type" value="Genomic_DNA"/>
</dbReference>
<dbReference type="PANTHER" id="PTHR12311:SF7">
    <property type="entry name" value="ACTIVATOR OF BASAL TRANSCRIPTION 1"/>
    <property type="match status" value="1"/>
</dbReference>